<proteinExistence type="predicted"/>
<accession>A0AAF0BV12</accession>
<evidence type="ECO:0008006" key="4">
    <source>
        <dbReference type="Google" id="ProtNLM"/>
    </source>
</evidence>
<feature type="transmembrane region" description="Helical" evidence="1">
    <location>
        <begin position="50"/>
        <end position="78"/>
    </location>
</feature>
<keyword evidence="3" id="KW-1185">Reference proteome</keyword>
<dbReference type="KEGG" id="ima:PO878_17560"/>
<dbReference type="PANTHER" id="PTHR35007:SF3">
    <property type="entry name" value="POSSIBLE CONSERVED ALANINE RICH MEMBRANE PROTEIN"/>
    <property type="match status" value="1"/>
</dbReference>
<feature type="transmembrane region" description="Helical" evidence="1">
    <location>
        <begin position="241"/>
        <end position="261"/>
    </location>
</feature>
<reference evidence="2" key="1">
    <citation type="submission" date="2023-01" db="EMBL/GenBank/DDBJ databases">
        <title>The diversity of Class Acidimicrobiia in South China Sea sediment environments and the proposal of Iamia marina sp. nov., a novel species of the genus Iamia.</title>
        <authorList>
            <person name="He Y."/>
            <person name="Tian X."/>
        </authorList>
    </citation>
    <scope>NUCLEOTIDE SEQUENCE</scope>
    <source>
        <strain evidence="2">DSM 19957</strain>
    </source>
</reference>
<evidence type="ECO:0000313" key="3">
    <source>
        <dbReference type="Proteomes" id="UP001216390"/>
    </source>
</evidence>
<evidence type="ECO:0000256" key="1">
    <source>
        <dbReference type="SAM" id="Phobius"/>
    </source>
</evidence>
<keyword evidence="1" id="KW-1133">Transmembrane helix</keyword>
<dbReference type="RefSeq" id="WP_272735833.1">
    <property type="nucleotide sequence ID" value="NZ_CP116942.1"/>
</dbReference>
<sequence>MTALLIAGLAAGAGLGVLLMVAGLSGRDLLSDAGTVLRVPTGRGLTRLAVAVTVALSVVAFTGWVVGGILAGVAGWTLPSMLGGRAVRQDAIAKTEAIASWTEMIRDSIVAASGLEEAIIATASVAPAPISGEVAGLVRRLDHQRLPDALVAFGGDLEHPSGDLVVAALVIASRLEASDLSSLLSRLADAARGEARMRIRVDVGRTRVRTATKVIVGVVIAAVAFLAIGNRGYLDVYDEPAGQLVLGLVGGVFFLGGWLLTRMAAIEMPERFTARVVSPGAGS</sequence>
<feature type="transmembrane region" description="Helical" evidence="1">
    <location>
        <begin position="210"/>
        <end position="229"/>
    </location>
</feature>
<evidence type="ECO:0000313" key="2">
    <source>
        <dbReference type="EMBL" id="WCO66310.1"/>
    </source>
</evidence>
<dbReference type="AlphaFoldDB" id="A0AAF0BV12"/>
<keyword evidence="1" id="KW-0472">Membrane</keyword>
<organism evidence="2 3">
    <name type="scientific">Iamia majanohamensis</name>
    <dbReference type="NCBI Taxonomy" id="467976"/>
    <lineage>
        <taxon>Bacteria</taxon>
        <taxon>Bacillati</taxon>
        <taxon>Actinomycetota</taxon>
        <taxon>Acidimicrobiia</taxon>
        <taxon>Acidimicrobiales</taxon>
        <taxon>Iamiaceae</taxon>
        <taxon>Iamia</taxon>
    </lineage>
</organism>
<protein>
    <recommendedName>
        <fullName evidence="4">Pilus assembly protein TadB</fullName>
    </recommendedName>
</protein>
<dbReference type="PANTHER" id="PTHR35007">
    <property type="entry name" value="INTEGRAL MEMBRANE PROTEIN-RELATED"/>
    <property type="match status" value="1"/>
</dbReference>
<keyword evidence="1" id="KW-0812">Transmembrane</keyword>
<gene>
    <name evidence="2" type="ORF">PO878_17560</name>
</gene>
<dbReference type="Proteomes" id="UP001216390">
    <property type="component" value="Chromosome"/>
</dbReference>
<dbReference type="EMBL" id="CP116942">
    <property type="protein sequence ID" value="WCO66310.1"/>
    <property type="molecule type" value="Genomic_DNA"/>
</dbReference>
<name>A0AAF0BV12_9ACTN</name>